<name>A0ABY5ZMQ3_9BACT</name>
<proteinExistence type="predicted"/>
<keyword evidence="2" id="KW-1185">Reference proteome</keyword>
<organism evidence="1 2">
    <name type="scientific">Geoalkalibacter halelectricus</name>
    <dbReference type="NCBI Taxonomy" id="2847045"/>
    <lineage>
        <taxon>Bacteria</taxon>
        <taxon>Pseudomonadati</taxon>
        <taxon>Thermodesulfobacteriota</taxon>
        <taxon>Desulfuromonadia</taxon>
        <taxon>Desulfuromonadales</taxon>
        <taxon>Geoalkalibacteraceae</taxon>
        <taxon>Geoalkalibacter</taxon>
    </lineage>
</organism>
<reference evidence="1" key="1">
    <citation type="journal article" date="2022" name="Environ. Microbiol.">
        <title>Geoalkalibacter halelectricus SAP #1 sp. nov. possessing extracellular electron transfer and mineral#reducing capabilities from a haloalkaline environment.</title>
        <authorList>
            <person name="Yadav S."/>
            <person name="Singh R."/>
            <person name="Sundharam S.S."/>
            <person name="Chaudhary S."/>
            <person name="Krishnamurthi S."/>
            <person name="Patil S.A."/>
        </authorList>
    </citation>
    <scope>NUCLEOTIDE SEQUENCE</scope>
    <source>
        <strain evidence="1">SAP-1</strain>
    </source>
</reference>
<dbReference type="Proteomes" id="UP001060414">
    <property type="component" value="Chromosome"/>
</dbReference>
<accession>A0ABY5ZMQ3</accession>
<evidence type="ECO:0000313" key="2">
    <source>
        <dbReference type="Proteomes" id="UP001060414"/>
    </source>
</evidence>
<sequence length="264" mass="29974">MSHIKSPQKIVVDCGETFPHLARSPLVESVIDIRAHASAAFEESSVRAALEPQLSGFVFLDAHRAFEHELHIEGESPPRQTFRDLGFRGVRFQTADQKQIVQFNRDGFVYSRLEPYPDWNTFSQEGLRLWGIFSAMARPVEINRIGLRFINRIELPSGSFDLGDYIKPAPEPPRNFDLPFIGFMHQETFAVPGHSYFVNVVRTVQPPQAGSDKGPGLILDIDVFSTRVPTLDQGLPMRTLDEMRWLKNKVFFGSVTENAIRSFQ</sequence>
<protein>
    <submittedName>
        <fullName evidence="1">TIGR04255 family protein</fullName>
    </submittedName>
</protein>
<dbReference type="InterPro" id="IPR026349">
    <property type="entry name" value="CHP04255"/>
</dbReference>
<dbReference type="NCBIfam" id="TIGR04255">
    <property type="entry name" value="sporadTIGR04255"/>
    <property type="match status" value="1"/>
</dbReference>
<dbReference type="EMBL" id="CP092109">
    <property type="protein sequence ID" value="UWZ80139.1"/>
    <property type="molecule type" value="Genomic_DNA"/>
</dbReference>
<gene>
    <name evidence="1" type="ORF">L9S41_01790</name>
</gene>
<evidence type="ECO:0000313" key="1">
    <source>
        <dbReference type="EMBL" id="UWZ80139.1"/>
    </source>
</evidence>
<dbReference type="RefSeq" id="WP_260748496.1">
    <property type="nucleotide sequence ID" value="NZ_CP092109.1"/>
</dbReference>